<feature type="compositionally biased region" description="Polar residues" evidence="1">
    <location>
        <begin position="173"/>
        <end position="183"/>
    </location>
</feature>
<reference evidence="2 3" key="1">
    <citation type="submission" date="2017-07" db="EMBL/GenBank/DDBJ databases">
        <title>Draft whole genome sequences of clinical Proprionibacteriaceae strains.</title>
        <authorList>
            <person name="Bernier A.-M."/>
            <person name="Bernard K."/>
            <person name="Domingo M.-C."/>
        </authorList>
    </citation>
    <scope>NUCLEOTIDE SEQUENCE [LARGE SCALE GENOMIC DNA]</scope>
    <source>
        <strain evidence="2 3">NML 130396</strain>
    </source>
</reference>
<accession>A0A255H502</accession>
<dbReference type="EMBL" id="NMVQ01000011">
    <property type="protein sequence ID" value="OYO22416.1"/>
    <property type="molecule type" value="Genomic_DNA"/>
</dbReference>
<dbReference type="Proteomes" id="UP000216311">
    <property type="component" value="Unassembled WGS sequence"/>
</dbReference>
<gene>
    <name evidence="2" type="ORF">CGZ93_07735</name>
</gene>
<evidence type="ECO:0000256" key="1">
    <source>
        <dbReference type="SAM" id="MobiDB-lite"/>
    </source>
</evidence>
<dbReference type="AlphaFoldDB" id="A0A255H502"/>
<sequence length="183" mass="20412">MKLAREGRDADAIAEALGRTRPVVLQRMRRLLPLDHRGCPTDRILSALRAAVAEPDYDWRTTVLLTPPPPPPAPVQEVVRTGLAGLDPDQLVRVTHAVAVSATPGSQDLLDELAREVARQHLEHRLVALHQRHLRRTNRGDLATDRDTAEAWAAELLRGGDEPPAYAWYRPEPSSQSRSGRWE</sequence>
<proteinExistence type="predicted"/>
<keyword evidence="3" id="KW-1185">Reference proteome</keyword>
<organism evidence="2 3">
    <name type="scientific">Enemella dayhoffiae</name>
    <dbReference type="NCBI Taxonomy" id="2016507"/>
    <lineage>
        <taxon>Bacteria</taxon>
        <taxon>Bacillati</taxon>
        <taxon>Actinomycetota</taxon>
        <taxon>Actinomycetes</taxon>
        <taxon>Propionibacteriales</taxon>
        <taxon>Propionibacteriaceae</taxon>
        <taxon>Enemella</taxon>
    </lineage>
</organism>
<evidence type="ECO:0000313" key="2">
    <source>
        <dbReference type="EMBL" id="OYO22416.1"/>
    </source>
</evidence>
<protein>
    <submittedName>
        <fullName evidence="2">Uncharacterized protein</fullName>
    </submittedName>
</protein>
<feature type="region of interest" description="Disordered" evidence="1">
    <location>
        <begin position="161"/>
        <end position="183"/>
    </location>
</feature>
<comment type="caution">
    <text evidence="2">The sequence shown here is derived from an EMBL/GenBank/DDBJ whole genome shotgun (WGS) entry which is preliminary data.</text>
</comment>
<evidence type="ECO:0000313" key="3">
    <source>
        <dbReference type="Proteomes" id="UP000216311"/>
    </source>
</evidence>
<name>A0A255H502_9ACTN</name>